<keyword evidence="3" id="KW-0255">Endonuclease</keyword>
<evidence type="ECO:0000313" key="3">
    <source>
        <dbReference type="EMBL" id="SJZ55200.1"/>
    </source>
</evidence>
<dbReference type="InterPro" id="IPR027417">
    <property type="entry name" value="P-loop_NTPase"/>
</dbReference>
<proteinExistence type="predicted"/>
<dbReference type="OrthoDB" id="308933at2"/>
<accession>A0A1T4LKD2</accession>
<evidence type="ECO:0000259" key="2">
    <source>
        <dbReference type="Pfam" id="PF20469"/>
    </source>
</evidence>
<protein>
    <submittedName>
        <fullName evidence="3">Predicted ATP-dependent endonuclease of the OLD family, contains P-loop ATPase and TOPRIM domains</fullName>
    </submittedName>
</protein>
<dbReference type="Gene3D" id="3.40.50.300">
    <property type="entry name" value="P-loop containing nucleotide triphosphate hydrolases"/>
    <property type="match status" value="1"/>
</dbReference>
<keyword evidence="4" id="KW-1185">Reference proteome</keyword>
<dbReference type="InterPro" id="IPR041685">
    <property type="entry name" value="AAA_GajA/Old/RecF-like"/>
</dbReference>
<dbReference type="InterPro" id="IPR051396">
    <property type="entry name" value="Bact_Antivir_Def_Nuclease"/>
</dbReference>
<dbReference type="PANTHER" id="PTHR43581">
    <property type="entry name" value="ATP/GTP PHOSPHATASE"/>
    <property type="match status" value="1"/>
</dbReference>
<sequence>MRMKRIEIENFRIYGSKKVFKPNNPLILIGENDSGKSTLSYALEIFFSNYNIPHKKKDFHKLDTSKNILIAITFTDLSFKFKKKFNEYIANEEIIIVKEYGYNEELKKFKKVITYFKYEDFKSDALHGNELRVLQHFLSEHIIIPAERRLSTEARLKGSNLMRRLLDPLIDDASQQIKCFKKQALLTIKAEVQKRTKNLKQILLEANPTIQDLNVNPDIDFTKGIDLNFEVIDNINELPIPIEEKASSSKSSFIMALFKLYAKEGINSDKDYIFSFEEPEIYLHPRAQRELLNALKDVAAQGNQVFIITNSTIFVDQENIENITVFRRLEDNYDIKVISLEENKNMLSNIIEEINLKNSDFLFAEKILLVEGKTELEALPIFLEDRGVDFCNNGIKIMNLNRDDILDETFLNLCNDLGIEIMLLLNSDSKDRINELVNYNYIDKSLIISYRNGGFEDLFNRALIVKSFKKIYSEHEEVQNADFTDFLNINKYNTIDDLELFLDESRLSKKGFRLDRSELGKEIGKTYCQKNYRIVSVESIIDKIINFFTS</sequence>
<feature type="domain" description="Endonuclease GajA/Old nuclease/RecF-like AAA" evidence="1">
    <location>
        <begin position="1"/>
        <end position="314"/>
    </location>
</feature>
<dbReference type="PANTHER" id="PTHR43581:SF4">
    <property type="entry name" value="ATP_GTP PHOSPHATASE"/>
    <property type="match status" value="1"/>
</dbReference>
<dbReference type="Proteomes" id="UP000190625">
    <property type="component" value="Unassembled WGS sequence"/>
</dbReference>
<dbReference type="STRING" id="142842.SAMN02745118_01182"/>
<dbReference type="Pfam" id="PF13175">
    <property type="entry name" value="AAA_15"/>
    <property type="match status" value="1"/>
</dbReference>
<organism evidence="3 4">
    <name type="scientific">Selenihalanaerobacter shriftii</name>
    <dbReference type="NCBI Taxonomy" id="142842"/>
    <lineage>
        <taxon>Bacteria</taxon>
        <taxon>Bacillati</taxon>
        <taxon>Bacillota</taxon>
        <taxon>Clostridia</taxon>
        <taxon>Halanaerobiales</taxon>
        <taxon>Halobacteroidaceae</taxon>
        <taxon>Selenihalanaerobacter</taxon>
    </lineage>
</organism>
<feature type="domain" description="OLD protein-like TOPRIM" evidence="2">
    <location>
        <begin position="362"/>
        <end position="424"/>
    </location>
</feature>
<name>A0A1T4LKD2_9FIRM</name>
<keyword evidence="3" id="KW-0378">Hydrolase</keyword>
<evidence type="ECO:0000259" key="1">
    <source>
        <dbReference type="Pfam" id="PF13175"/>
    </source>
</evidence>
<dbReference type="SUPFAM" id="SSF52540">
    <property type="entry name" value="P-loop containing nucleoside triphosphate hydrolases"/>
    <property type="match status" value="1"/>
</dbReference>
<reference evidence="4" key="1">
    <citation type="submission" date="2017-02" db="EMBL/GenBank/DDBJ databases">
        <authorList>
            <person name="Varghese N."/>
            <person name="Submissions S."/>
        </authorList>
    </citation>
    <scope>NUCLEOTIDE SEQUENCE [LARGE SCALE GENOMIC DNA]</scope>
    <source>
        <strain evidence="4">ATCC BAA-73</strain>
    </source>
</reference>
<dbReference type="GO" id="GO:0004519">
    <property type="term" value="F:endonuclease activity"/>
    <property type="evidence" value="ECO:0007669"/>
    <property type="project" value="UniProtKB-KW"/>
</dbReference>
<dbReference type="RefSeq" id="WP_078809664.1">
    <property type="nucleotide sequence ID" value="NZ_FUWM01000008.1"/>
</dbReference>
<gene>
    <name evidence="3" type="ORF">SAMN02745118_01182</name>
</gene>
<keyword evidence="3" id="KW-0540">Nuclease</keyword>
<dbReference type="EMBL" id="FUWM01000008">
    <property type="protein sequence ID" value="SJZ55200.1"/>
    <property type="molecule type" value="Genomic_DNA"/>
</dbReference>
<evidence type="ECO:0000313" key="4">
    <source>
        <dbReference type="Proteomes" id="UP000190625"/>
    </source>
</evidence>
<dbReference type="Pfam" id="PF20469">
    <property type="entry name" value="OLD-like_TOPRIM"/>
    <property type="match status" value="1"/>
</dbReference>
<dbReference type="AlphaFoldDB" id="A0A1T4LKD2"/>
<dbReference type="InterPro" id="IPR034139">
    <property type="entry name" value="TOPRIM_OLD"/>
</dbReference>